<dbReference type="EMBL" id="BSYR01000024">
    <property type="protein sequence ID" value="GMI91591.1"/>
    <property type="molecule type" value="Genomic_DNA"/>
</dbReference>
<evidence type="ECO:0000256" key="8">
    <source>
        <dbReference type="SAM" id="SignalP"/>
    </source>
</evidence>
<evidence type="ECO:0000256" key="3">
    <source>
        <dbReference type="ARBA" id="ARBA00022729"/>
    </source>
</evidence>
<dbReference type="PROSITE" id="PS00640">
    <property type="entry name" value="THIOL_PROTEASE_ASN"/>
    <property type="match status" value="1"/>
</dbReference>
<dbReference type="InterPro" id="IPR000668">
    <property type="entry name" value="Peptidase_C1A_C"/>
</dbReference>
<evidence type="ECO:0000313" key="11">
    <source>
        <dbReference type="EMBL" id="GMI91591.1"/>
    </source>
</evidence>
<feature type="domain" description="Cathepsin propeptide inhibitor" evidence="10">
    <location>
        <begin position="38"/>
        <end position="95"/>
    </location>
</feature>
<keyword evidence="4" id="KW-0378">Hydrolase</keyword>
<accession>A0A9W7IA29</accession>
<dbReference type="CDD" id="cd02248">
    <property type="entry name" value="Peptidase_C1A"/>
    <property type="match status" value="1"/>
</dbReference>
<evidence type="ECO:0000256" key="2">
    <source>
        <dbReference type="ARBA" id="ARBA00022670"/>
    </source>
</evidence>
<dbReference type="PANTHER" id="PTHR12411">
    <property type="entry name" value="CYSTEINE PROTEASE FAMILY C1-RELATED"/>
    <property type="match status" value="1"/>
</dbReference>
<reference evidence="11" key="1">
    <citation type="submission" date="2023-05" db="EMBL/GenBank/DDBJ databases">
        <title>Genome and transcriptome analyses reveal genes involved in the formation of fine ridges on petal epidermal cells in Hibiscus trionum.</title>
        <authorList>
            <person name="Koshimizu S."/>
            <person name="Masuda S."/>
            <person name="Ishii T."/>
            <person name="Shirasu K."/>
            <person name="Hoshino A."/>
            <person name="Arita M."/>
        </authorList>
    </citation>
    <scope>NUCLEOTIDE SEQUENCE</scope>
    <source>
        <strain evidence="11">Hamamatsu line</strain>
    </source>
</reference>
<keyword evidence="3 8" id="KW-0732">Signal</keyword>
<dbReference type="SMART" id="SM00645">
    <property type="entry name" value="Pept_C1"/>
    <property type="match status" value="1"/>
</dbReference>
<dbReference type="Proteomes" id="UP001165190">
    <property type="component" value="Unassembled WGS sequence"/>
</dbReference>
<dbReference type="InterPro" id="IPR013201">
    <property type="entry name" value="Prot_inhib_I29"/>
</dbReference>
<sequence>MATNVCQNICLAYLLVLTIWIPHAHCRPLNEEHMLKRHEEWMAMHGRVYTDAVEQEKRYAIFKENVERIESFNNGVEKGYKLGVNKFADLTNEEFRSLHTGYKSHSFESMMLNSKPSNFRYGNITAAQTVVDWRKKGAVTSVKDQGTCGSCWAFSAVAAIEGITQIKKGKLISLSEQQLVDCDINGKDEGCEGGLMDTAFQFIKSNRGLTTEASYPYQASQGTCKNKEATPAATITGYEDVPPNNEKALLQAVANQPVSVAIEGSGWFFQFYKRGVFSGECDTYLDHAVTLVGYGTNSVGTKYWLVKNSWGTGWGENGYMRLERDVAAKQGLCGVAMKASYPIA</sequence>
<dbReference type="Pfam" id="PF08246">
    <property type="entry name" value="Inhibitor_I29"/>
    <property type="match status" value="1"/>
</dbReference>
<evidence type="ECO:0000256" key="1">
    <source>
        <dbReference type="ARBA" id="ARBA00008455"/>
    </source>
</evidence>
<evidence type="ECO:0000256" key="4">
    <source>
        <dbReference type="ARBA" id="ARBA00022801"/>
    </source>
</evidence>
<feature type="chain" id="PRO_5040977203" evidence="8">
    <location>
        <begin position="27"/>
        <end position="344"/>
    </location>
</feature>
<feature type="signal peptide" evidence="8">
    <location>
        <begin position="1"/>
        <end position="26"/>
    </location>
</feature>
<dbReference type="SMART" id="SM00848">
    <property type="entry name" value="Inhibitor_I29"/>
    <property type="match status" value="1"/>
</dbReference>
<evidence type="ECO:0000256" key="7">
    <source>
        <dbReference type="ARBA" id="ARBA00023157"/>
    </source>
</evidence>
<evidence type="ECO:0000313" key="12">
    <source>
        <dbReference type="Proteomes" id="UP001165190"/>
    </source>
</evidence>
<dbReference type="AlphaFoldDB" id="A0A9W7IA29"/>
<keyword evidence="5" id="KW-0788">Thiol protease</keyword>
<dbReference type="Pfam" id="PF00112">
    <property type="entry name" value="Peptidase_C1"/>
    <property type="match status" value="1"/>
</dbReference>
<protein>
    <submittedName>
        <fullName evidence="11">Senescence-associated gene 12</fullName>
    </submittedName>
</protein>
<proteinExistence type="inferred from homology"/>
<comment type="similarity">
    <text evidence="1">Belongs to the peptidase C1 family.</text>
</comment>
<dbReference type="PROSITE" id="PS00639">
    <property type="entry name" value="THIOL_PROTEASE_HIS"/>
    <property type="match status" value="1"/>
</dbReference>
<dbReference type="PROSITE" id="PS00139">
    <property type="entry name" value="THIOL_PROTEASE_CYS"/>
    <property type="match status" value="1"/>
</dbReference>
<dbReference type="InterPro" id="IPR000169">
    <property type="entry name" value="Pept_cys_AS"/>
</dbReference>
<keyword evidence="2" id="KW-0645">Protease</keyword>
<dbReference type="OrthoDB" id="10253408at2759"/>
<keyword evidence="7" id="KW-1015">Disulfide bond</keyword>
<organism evidence="11 12">
    <name type="scientific">Hibiscus trionum</name>
    <name type="common">Flower of an hour</name>
    <dbReference type="NCBI Taxonomy" id="183268"/>
    <lineage>
        <taxon>Eukaryota</taxon>
        <taxon>Viridiplantae</taxon>
        <taxon>Streptophyta</taxon>
        <taxon>Embryophyta</taxon>
        <taxon>Tracheophyta</taxon>
        <taxon>Spermatophyta</taxon>
        <taxon>Magnoliopsida</taxon>
        <taxon>eudicotyledons</taxon>
        <taxon>Gunneridae</taxon>
        <taxon>Pentapetalae</taxon>
        <taxon>rosids</taxon>
        <taxon>malvids</taxon>
        <taxon>Malvales</taxon>
        <taxon>Malvaceae</taxon>
        <taxon>Malvoideae</taxon>
        <taxon>Hibiscus</taxon>
    </lineage>
</organism>
<dbReference type="GO" id="GO:0008234">
    <property type="term" value="F:cysteine-type peptidase activity"/>
    <property type="evidence" value="ECO:0007669"/>
    <property type="project" value="UniProtKB-KW"/>
</dbReference>
<dbReference type="InterPro" id="IPR013128">
    <property type="entry name" value="Peptidase_C1A"/>
</dbReference>
<dbReference type="Gene3D" id="3.90.70.10">
    <property type="entry name" value="Cysteine proteinases"/>
    <property type="match status" value="1"/>
</dbReference>
<dbReference type="InterPro" id="IPR039417">
    <property type="entry name" value="Peptidase_C1A_papain-like"/>
</dbReference>
<dbReference type="InterPro" id="IPR025661">
    <property type="entry name" value="Pept_asp_AS"/>
</dbReference>
<dbReference type="FunFam" id="3.90.70.10:FF:000023">
    <property type="entry name" value="Senescence-specific cysteine protease SAG39"/>
    <property type="match status" value="1"/>
</dbReference>
<evidence type="ECO:0000259" key="10">
    <source>
        <dbReference type="SMART" id="SM00848"/>
    </source>
</evidence>
<evidence type="ECO:0000259" key="9">
    <source>
        <dbReference type="SMART" id="SM00645"/>
    </source>
</evidence>
<dbReference type="SUPFAM" id="SSF54001">
    <property type="entry name" value="Cysteine proteinases"/>
    <property type="match status" value="1"/>
</dbReference>
<evidence type="ECO:0000256" key="5">
    <source>
        <dbReference type="ARBA" id="ARBA00022807"/>
    </source>
</evidence>
<dbReference type="PRINTS" id="PR00705">
    <property type="entry name" value="PAPAIN"/>
</dbReference>
<dbReference type="InterPro" id="IPR025660">
    <property type="entry name" value="Pept_his_AS"/>
</dbReference>
<comment type="caution">
    <text evidence="11">The sequence shown here is derived from an EMBL/GenBank/DDBJ whole genome shotgun (WGS) entry which is preliminary data.</text>
</comment>
<feature type="domain" description="Peptidase C1A papain C-terminal" evidence="9">
    <location>
        <begin position="127"/>
        <end position="343"/>
    </location>
</feature>
<dbReference type="InterPro" id="IPR038765">
    <property type="entry name" value="Papain-like_cys_pep_sf"/>
</dbReference>
<dbReference type="GO" id="GO:0006508">
    <property type="term" value="P:proteolysis"/>
    <property type="evidence" value="ECO:0007669"/>
    <property type="project" value="UniProtKB-KW"/>
</dbReference>
<evidence type="ECO:0000256" key="6">
    <source>
        <dbReference type="ARBA" id="ARBA00023145"/>
    </source>
</evidence>
<keyword evidence="12" id="KW-1185">Reference proteome</keyword>
<name>A0A9W7IA29_HIBTR</name>
<gene>
    <name evidence="11" type="ORF">HRI_002828400</name>
</gene>
<keyword evidence="6" id="KW-0865">Zymogen</keyword>